<dbReference type="RefSeq" id="WP_322472466.1">
    <property type="nucleotide sequence ID" value="NZ_JBHRZG010000024.1"/>
</dbReference>
<evidence type="ECO:0000313" key="2">
    <source>
        <dbReference type="Proteomes" id="UP001595803"/>
    </source>
</evidence>
<name>A0ABV7ZDQ0_9DEIO</name>
<organism evidence="1 2">
    <name type="scientific">Deinococcus rufus</name>
    <dbReference type="NCBI Taxonomy" id="2136097"/>
    <lineage>
        <taxon>Bacteria</taxon>
        <taxon>Thermotogati</taxon>
        <taxon>Deinococcota</taxon>
        <taxon>Deinococci</taxon>
        <taxon>Deinococcales</taxon>
        <taxon>Deinococcaceae</taxon>
        <taxon>Deinococcus</taxon>
    </lineage>
</organism>
<evidence type="ECO:0008006" key="3">
    <source>
        <dbReference type="Google" id="ProtNLM"/>
    </source>
</evidence>
<dbReference type="EMBL" id="JBHRZG010000024">
    <property type="protein sequence ID" value="MFC3834493.1"/>
    <property type="molecule type" value="Genomic_DNA"/>
</dbReference>
<comment type="caution">
    <text evidence="1">The sequence shown here is derived from an EMBL/GenBank/DDBJ whole genome shotgun (WGS) entry which is preliminary data.</text>
</comment>
<sequence>MTSSPPFEDAAVVTLDAGQWQDFLDSLYERDDTLAVREPGGTYTRDEAVDAYTLSAHAEALQSADVDGDVWGTLEDIDETAETEEDAWAKITAFYLDRDCVLVRVTGLDEPEEWILARTLATRVGLLRPGA</sequence>
<proteinExistence type="predicted"/>
<gene>
    <name evidence="1" type="ORF">ACFOSB_16685</name>
</gene>
<keyword evidence="2" id="KW-1185">Reference proteome</keyword>
<protein>
    <recommendedName>
        <fullName evidence="3">DUF4259 domain-containing protein</fullName>
    </recommendedName>
</protein>
<reference evidence="2" key="1">
    <citation type="journal article" date="2019" name="Int. J. Syst. Evol. Microbiol.">
        <title>The Global Catalogue of Microorganisms (GCM) 10K type strain sequencing project: providing services to taxonomists for standard genome sequencing and annotation.</title>
        <authorList>
            <consortium name="The Broad Institute Genomics Platform"/>
            <consortium name="The Broad Institute Genome Sequencing Center for Infectious Disease"/>
            <person name="Wu L."/>
            <person name="Ma J."/>
        </authorList>
    </citation>
    <scope>NUCLEOTIDE SEQUENCE [LARGE SCALE GENOMIC DNA]</scope>
    <source>
        <strain evidence="2">CCTCC AB 2017081</strain>
    </source>
</reference>
<evidence type="ECO:0000313" key="1">
    <source>
        <dbReference type="EMBL" id="MFC3834493.1"/>
    </source>
</evidence>
<dbReference type="Proteomes" id="UP001595803">
    <property type="component" value="Unassembled WGS sequence"/>
</dbReference>
<accession>A0ABV7ZDQ0</accession>